<comment type="subcellular location">
    <subcellularLocation>
        <location evidence="2">Cell membrane</location>
        <topology evidence="2">Lipid-anchor</topology>
    </subcellularLocation>
</comment>
<dbReference type="Proteomes" id="UP000600877">
    <property type="component" value="Unassembled WGS sequence"/>
</dbReference>
<dbReference type="InterPro" id="IPR010131">
    <property type="entry name" value="MdtP/NodT-like"/>
</dbReference>
<keyword evidence="2" id="KW-0732">Signal</keyword>
<keyword evidence="2" id="KW-0564">Palmitate</keyword>
<evidence type="ECO:0000256" key="2">
    <source>
        <dbReference type="RuleBase" id="RU362097"/>
    </source>
</evidence>
<keyword evidence="4" id="KW-1185">Reference proteome</keyword>
<dbReference type="Gene3D" id="1.20.1600.10">
    <property type="entry name" value="Outer membrane efflux proteins (OEP)"/>
    <property type="match status" value="1"/>
</dbReference>
<keyword evidence="2" id="KW-1134">Transmembrane beta strand</keyword>
<gene>
    <name evidence="3" type="ORF">GCM10011290_08160</name>
</gene>
<comment type="similarity">
    <text evidence="1 2">Belongs to the outer membrane factor (OMF) (TC 1.B.17) family.</text>
</comment>
<dbReference type="InterPro" id="IPR003423">
    <property type="entry name" value="OMP_efflux"/>
</dbReference>
<evidence type="ECO:0000256" key="1">
    <source>
        <dbReference type="ARBA" id="ARBA00007613"/>
    </source>
</evidence>
<dbReference type="Gene3D" id="2.20.200.10">
    <property type="entry name" value="Outer membrane efflux proteins (OEP)"/>
    <property type="match status" value="1"/>
</dbReference>
<evidence type="ECO:0000313" key="4">
    <source>
        <dbReference type="Proteomes" id="UP000600877"/>
    </source>
</evidence>
<dbReference type="PANTHER" id="PTHR30203">
    <property type="entry name" value="OUTER MEMBRANE CATION EFFLUX PROTEIN"/>
    <property type="match status" value="1"/>
</dbReference>
<dbReference type="EMBL" id="BMYW01000002">
    <property type="protein sequence ID" value="GGX82965.1"/>
    <property type="molecule type" value="Genomic_DNA"/>
</dbReference>
<keyword evidence="2" id="KW-0812">Transmembrane</keyword>
<dbReference type="SUPFAM" id="SSF56954">
    <property type="entry name" value="Outer membrane efflux proteins (OEP)"/>
    <property type="match status" value="1"/>
</dbReference>
<comment type="caution">
    <text evidence="3">The sequence shown here is derived from an EMBL/GenBank/DDBJ whole genome shotgun (WGS) entry which is preliminary data.</text>
</comment>
<dbReference type="PANTHER" id="PTHR30203:SF33">
    <property type="entry name" value="BLR4455 PROTEIN"/>
    <property type="match status" value="1"/>
</dbReference>
<keyword evidence="2" id="KW-0449">Lipoprotein</keyword>
<protein>
    <submittedName>
        <fullName evidence="3">RND transporter</fullName>
    </submittedName>
</protein>
<dbReference type="RefSeq" id="WP_189372886.1">
    <property type="nucleotide sequence ID" value="NZ_BMYW01000002.1"/>
</dbReference>
<sequence>MMLKQALLPVLVAAALSACAAVGPDYQRPQLDMPQAAANVAPVASDWWRSFEDPVLDAMIDESLRYNRDLVQAAARVEEAAAAAGVARAGLLPQVSASVGSGRSQTSSYSSGGGALLDSRQAGLTASWELDLWGKLRREREAALADVSASERSLAALRLSLGSQVAKSYFQLASYDAQLASARATLQSREESLQLRRKRFNGGMTSELEMRQAEAEAASARATVPQLAQAVTQTEHALAVLLGRSPRDIAANLGRGKALSVLAEPEQIPSGLPSDLLLRRADVAAAEASLIAANARIGVARAAYFPSISLSAGIGSASTALVDLFSGPAQTWNFAANLTAPIFNAGRIAAGVDAANARQKQALAVYEKTVQQAFADTLDAMSAVSTTRATEQAQLQQLASLREALRLARLRYDNGYSSYLDVLDAERGVFQVEQALSSARLARLSAVVSLYAALGGGWQAG</sequence>
<dbReference type="NCBIfam" id="TIGR01845">
    <property type="entry name" value="outer_NodT"/>
    <property type="match status" value="1"/>
</dbReference>
<feature type="chain" id="PRO_5045004888" evidence="2">
    <location>
        <begin position="21"/>
        <end position="461"/>
    </location>
</feature>
<feature type="signal peptide" evidence="2">
    <location>
        <begin position="1"/>
        <end position="20"/>
    </location>
</feature>
<reference evidence="4" key="1">
    <citation type="journal article" date="2019" name="Int. J. Syst. Evol. Microbiol.">
        <title>The Global Catalogue of Microorganisms (GCM) 10K type strain sequencing project: providing services to taxonomists for standard genome sequencing and annotation.</title>
        <authorList>
            <consortium name="The Broad Institute Genomics Platform"/>
            <consortium name="The Broad Institute Genome Sequencing Center for Infectious Disease"/>
            <person name="Wu L."/>
            <person name="Ma J."/>
        </authorList>
    </citation>
    <scope>NUCLEOTIDE SEQUENCE [LARGE SCALE GENOMIC DNA]</scope>
    <source>
        <strain evidence="4">KCTC 32041</strain>
    </source>
</reference>
<proteinExistence type="inferred from homology"/>
<name>A0ABQ2YGN4_9NEIS</name>
<accession>A0ABQ2YGN4</accession>
<organism evidence="3 4">
    <name type="scientific">Vogesella alkaliphila</name>
    <dbReference type="NCBI Taxonomy" id="1193621"/>
    <lineage>
        <taxon>Bacteria</taxon>
        <taxon>Pseudomonadati</taxon>
        <taxon>Pseudomonadota</taxon>
        <taxon>Betaproteobacteria</taxon>
        <taxon>Neisseriales</taxon>
        <taxon>Chromobacteriaceae</taxon>
        <taxon>Vogesella</taxon>
    </lineage>
</organism>
<keyword evidence="2" id="KW-0472">Membrane</keyword>
<dbReference type="Pfam" id="PF02321">
    <property type="entry name" value="OEP"/>
    <property type="match status" value="2"/>
</dbReference>
<evidence type="ECO:0000313" key="3">
    <source>
        <dbReference type="EMBL" id="GGX82965.1"/>
    </source>
</evidence>
<dbReference type="PROSITE" id="PS51257">
    <property type="entry name" value="PROKAR_LIPOPROTEIN"/>
    <property type="match status" value="1"/>
</dbReference>